<sequence>MGERRETPEILLLKTLQPSVMEALAARFRLHALHAAADRDAFLREVGPNIRGMAVAAHAPIDAALLDRLPRLEIVSSFGVGYETIDVAEAARRGVIVTHTPDVLSDEVADLALGLLLATVRQIPQADRYLRAGRWLQKSYPLTATLRERRVGILGLGRIGLAIAKRLEGFGVAIAYHGRRKRPEIPYAYHDSLIGMAEAVDTLMIVAPGGPETRGLVDAAVLAALGPEGIVVNVARGSLVDEPALIAALQAGTIHAAGLDVFAGEPHVPEALLGLENVVLLPHVGSGSVHTRRAMGRLQVDNLIAWFDGKGPLTPVPETPWTPR</sequence>
<dbReference type="Gene3D" id="3.40.50.720">
    <property type="entry name" value="NAD(P)-binding Rossmann-like Domain"/>
    <property type="match status" value="2"/>
</dbReference>
<evidence type="ECO:0000256" key="3">
    <source>
        <dbReference type="RuleBase" id="RU003719"/>
    </source>
</evidence>
<evidence type="ECO:0000259" key="4">
    <source>
        <dbReference type="Pfam" id="PF00389"/>
    </source>
</evidence>
<feature type="domain" description="D-isomer specific 2-hydroxyacid dehydrogenase catalytic" evidence="4">
    <location>
        <begin position="10"/>
        <end position="316"/>
    </location>
</feature>
<name>A0ABQ4TD71_METOR</name>
<evidence type="ECO:0000256" key="1">
    <source>
        <dbReference type="ARBA" id="ARBA00023002"/>
    </source>
</evidence>
<evidence type="ECO:0000313" key="7">
    <source>
        <dbReference type="Proteomes" id="UP001055156"/>
    </source>
</evidence>
<feature type="domain" description="D-isomer specific 2-hydroxyacid dehydrogenase NAD-binding" evidence="5">
    <location>
        <begin position="113"/>
        <end position="285"/>
    </location>
</feature>
<dbReference type="InterPro" id="IPR006140">
    <property type="entry name" value="D-isomer_DH_NAD-bd"/>
</dbReference>
<dbReference type="CDD" id="cd12156">
    <property type="entry name" value="HPPR"/>
    <property type="match status" value="1"/>
</dbReference>
<evidence type="ECO:0000256" key="2">
    <source>
        <dbReference type="ARBA" id="ARBA00023027"/>
    </source>
</evidence>
<proteinExistence type="inferred from homology"/>
<dbReference type="SUPFAM" id="SSF51735">
    <property type="entry name" value="NAD(P)-binding Rossmann-fold domains"/>
    <property type="match status" value="1"/>
</dbReference>
<organism evidence="6 7">
    <name type="scientific">Methylobacterium organophilum</name>
    <dbReference type="NCBI Taxonomy" id="410"/>
    <lineage>
        <taxon>Bacteria</taxon>
        <taxon>Pseudomonadati</taxon>
        <taxon>Pseudomonadota</taxon>
        <taxon>Alphaproteobacteria</taxon>
        <taxon>Hyphomicrobiales</taxon>
        <taxon>Methylobacteriaceae</taxon>
        <taxon>Methylobacterium</taxon>
    </lineage>
</organism>
<dbReference type="PANTHER" id="PTHR10996:SF178">
    <property type="entry name" value="2-HYDROXYACID DEHYDROGENASE YGL185C-RELATED"/>
    <property type="match status" value="1"/>
</dbReference>
<comment type="caution">
    <text evidence="6">The sequence shown here is derived from an EMBL/GenBank/DDBJ whole genome shotgun (WGS) entry which is preliminary data.</text>
</comment>
<dbReference type="Proteomes" id="UP001055156">
    <property type="component" value="Unassembled WGS sequence"/>
</dbReference>
<dbReference type="InterPro" id="IPR050223">
    <property type="entry name" value="D-isomer_2-hydroxyacid_DH"/>
</dbReference>
<dbReference type="Pfam" id="PF02826">
    <property type="entry name" value="2-Hacid_dh_C"/>
    <property type="match status" value="1"/>
</dbReference>
<keyword evidence="7" id="KW-1185">Reference proteome</keyword>
<accession>A0ABQ4TD71</accession>
<evidence type="ECO:0000259" key="5">
    <source>
        <dbReference type="Pfam" id="PF02826"/>
    </source>
</evidence>
<protein>
    <submittedName>
        <fullName evidence="6">2-ketogluconate reductase</fullName>
    </submittedName>
</protein>
<comment type="similarity">
    <text evidence="3">Belongs to the D-isomer specific 2-hydroxyacid dehydrogenase family.</text>
</comment>
<dbReference type="InterPro" id="IPR036291">
    <property type="entry name" value="NAD(P)-bd_dom_sf"/>
</dbReference>
<dbReference type="EMBL" id="BPQV01000008">
    <property type="protein sequence ID" value="GJE27997.1"/>
    <property type="molecule type" value="Genomic_DNA"/>
</dbReference>
<dbReference type="InterPro" id="IPR006139">
    <property type="entry name" value="D-isomer_2_OHA_DH_cat_dom"/>
</dbReference>
<reference evidence="6" key="2">
    <citation type="submission" date="2021-08" db="EMBL/GenBank/DDBJ databases">
        <authorList>
            <person name="Tani A."/>
            <person name="Ola A."/>
            <person name="Ogura Y."/>
            <person name="Katsura K."/>
            <person name="Hayashi T."/>
        </authorList>
    </citation>
    <scope>NUCLEOTIDE SEQUENCE</scope>
    <source>
        <strain evidence="6">NBRC 15689</strain>
    </source>
</reference>
<dbReference type="Pfam" id="PF00389">
    <property type="entry name" value="2-Hacid_dh"/>
    <property type="match status" value="1"/>
</dbReference>
<keyword evidence="1 3" id="KW-0560">Oxidoreductase</keyword>
<reference evidence="6" key="1">
    <citation type="journal article" date="2021" name="Front. Microbiol.">
        <title>Comprehensive Comparative Genomics and Phenotyping of Methylobacterium Species.</title>
        <authorList>
            <person name="Alessa O."/>
            <person name="Ogura Y."/>
            <person name="Fujitani Y."/>
            <person name="Takami H."/>
            <person name="Hayashi T."/>
            <person name="Sahin N."/>
            <person name="Tani A."/>
        </authorList>
    </citation>
    <scope>NUCLEOTIDE SEQUENCE</scope>
    <source>
        <strain evidence="6">NBRC 15689</strain>
    </source>
</reference>
<evidence type="ECO:0000313" key="6">
    <source>
        <dbReference type="EMBL" id="GJE27997.1"/>
    </source>
</evidence>
<dbReference type="SUPFAM" id="SSF52283">
    <property type="entry name" value="Formate/glycerate dehydrogenase catalytic domain-like"/>
    <property type="match status" value="1"/>
</dbReference>
<dbReference type="PANTHER" id="PTHR10996">
    <property type="entry name" value="2-HYDROXYACID DEHYDROGENASE-RELATED"/>
    <property type="match status" value="1"/>
</dbReference>
<gene>
    <name evidence="6" type="ORF">LKMONMHP_2860</name>
</gene>
<keyword evidence="2" id="KW-0520">NAD</keyword>